<dbReference type="SUPFAM" id="SSF52540">
    <property type="entry name" value="P-loop containing nucleoside triphosphate hydrolases"/>
    <property type="match status" value="1"/>
</dbReference>
<dbReference type="GO" id="GO:0005737">
    <property type="term" value="C:cytoplasm"/>
    <property type="evidence" value="ECO:0007669"/>
    <property type="project" value="TreeGrafter"/>
</dbReference>
<dbReference type="EMBL" id="CP045529">
    <property type="protein sequence ID" value="QFU99865.1"/>
    <property type="molecule type" value="Genomic_DNA"/>
</dbReference>
<dbReference type="PANTHER" id="PTHR13748:SF62">
    <property type="entry name" value="COBW DOMAIN-CONTAINING PROTEIN"/>
    <property type="match status" value="1"/>
</dbReference>
<reference evidence="7 8" key="1">
    <citation type="submission" date="2019-10" db="EMBL/GenBank/DDBJ databases">
        <title>Genome sequence of Luteimicrobium xylanilyticum HY-24.</title>
        <authorList>
            <person name="Kim D.Y."/>
            <person name="Park H.-Y."/>
        </authorList>
    </citation>
    <scope>NUCLEOTIDE SEQUENCE [LARGE SCALE GENOMIC DNA]</scope>
    <source>
        <strain evidence="7 8">HY-24</strain>
    </source>
</reference>
<evidence type="ECO:0000256" key="4">
    <source>
        <dbReference type="ARBA" id="ARBA00034320"/>
    </source>
</evidence>
<evidence type="ECO:0000256" key="2">
    <source>
        <dbReference type="ARBA" id="ARBA00022801"/>
    </source>
</evidence>
<name>A0A5P9QHC4_9MICO</name>
<evidence type="ECO:0000256" key="3">
    <source>
        <dbReference type="ARBA" id="ARBA00023186"/>
    </source>
</evidence>
<dbReference type="SMART" id="SM00833">
    <property type="entry name" value="CobW_C"/>
    <property type="match status" value="1"/>
</dbReference>
<evidence type="ECO:0000313" key="7">
    <source>
        <dbReference type="EMBL" id="QFU99865.1"/>
    </source>
</evidence>
<evidence type="ECO:0000259" key="6">
    <source>
        <dbReference type="SMART" id="SM00833"/>
    </source>
</evidence>
<dbReference type="PANTHER" id="PTHR13748">
    <property type="entry name" value="COBW-RELATED"/>
    <property type="match status" value="1"/>
</dbReference>
<organism evidence="7 8">
    <name type="scientific">Luteimicrobium xylanilyticum</name>
    <dbReference type="NCBI Taxonomy" id="1133546"/>
    <lineage>
        <taxon>Bacteria</taxon>
        <taxon>Bacillati</taxon>
        <taxon>Actinomycetota</taxon>
        <taxon>Actinomycetes</taxon>
        <taxon>Micrococcales</taxon>
        <taxon>Luteimicrobium</taxon>
    </lineage>
</organism>
<feature type="domain" description="CobW C-terminal" evidence="6">
    <location>
        <begin position="235"/>
        <end position="324"/>
    </location>
</feature>
<dbReference type="InterPro" id="IPR036627">
    <property type="entry name" value="CobW-likC_sf"/>
</dbReference>
<dbReference type="Gene3D" id="3.30.1220.10">
    <property type="entry name" value="CobW-like, C-terminal domain"/>
    <property type="match status" value="1"/>
</dbReference>
<dbReference type="AlphaFoldDB" id="A0A5P9QHC4"/>
<dbReference type="InterPro" id="IPR027417">
    <property type="entry name" value="P-loop_NTPase"/>
</dbReference>
<accession>A0A5P9QHC4</accession>
<dbReference type="GO" id="GO:0016787">
    <property type="term" value="F:hydrolase activity"/>
    <property type="evidence" value="ECO:0007669"/>
    <property type="project" value="UniProtKB-KW"/>
</dbReference>
<keyword evidence="1" id="KW-0547">Nucleotide-binding</keyword>
<comment type="catalytic activity">
    <reaction evidence="5">
        <text>GTP + H2O = GDP + phosphate + H(+)</text>
        <dbReference type="Rhea" id="RHEA:19669"/>
        <dbReference type="ChEBI" id="CHEBI:15377"/>
        <dbReference type="ChEBI" id="CHEBI:15378"/>
        <dbReference type="ChEBI" id="CHEBI:37565"/>
        <dbReference type="ChEBI" id="CHEBI:43474"/>
        <dbReference type="ChEBI" id="CHEBI:58189"/>
    </reaction>
    <physiologicalReaction direction="left-to-right" evidence="5">
        <dbReference type="Rhea" id="RHEA:19670"/>
    </physiologicalReaction>
</comment>
<evidence type="ECO:0000256" key="1">
    <source>
        <dbReference type="ARBA" id="ARBA00022741"/>
    </source>
</evidence>
<dbReference type="OrthoDB" id="9808822at2"/>
<gene>
    <name evidence="7" type="ORF">KDY119_03401</name>
</gene>
<dbReference type="GO" id="GO:0000166">
    <property type="term" value="F:nucleotide binding"/>
    <property type="evidence" value="ECO:0007669"/>
    <property type="project" value="UniProtKB-KW"/>
</dbReference>
<dbReference type="SUPFAM" id="SSF90002">
    <property type="entry name" value="Hypothetical protein YjiA, C-terminal domain"/>
    <property type="match status" value="1"/>
</dbReference>
<keyword evidence="8" id="KW-1185">Reference proteome</keyword>
<evidence type="ECO:0000313" key="8">
    <source>
        <dbReference type="Proteomes" id="UP000326702"/>
    </source>
</evidence>
<evidence type="ECO:0000256" key="5">
    <source>
        <dbReference type="ARBA" id="ARBA00049117"/>
    </source>
</evidence>
<sequence>MTGTPTTGTAQVPVVVLSGYLGAGKTTVLNHLLRSPGARVGVVVNDFGAIGVDAALVRGQVDEPASISGGCLCCLPDAGGLDDALERLTQPRLRLDVVVVEASGVADPAVLRRLVRFSGAERVRPGGVVEVVDALAAPGLLADGTLRDSRFAAASLVVVTKTEHLAASERGVRLRDLTAAVRAKNADAPVVVAPGGHLDPALVFDAAEATDPDDELPLGSLVRAGAAGHADHTHADTVTVLAPGPVDAGALVDVLEDPPGGVYRLKGTVVVDTGRTLRRYVVHVVGRQVYIAAHDGGPRGPDGLVAIGTGLDEGEVHRRLAAALRPDAGRAPSGRSDGLRRLVRHRRLSA</sequence>
<dbReference type="InterPro" id="IPR011629">
    <property type="entry name" value="CobW-like_C"/>
</dbReference>
<protein>
    <recommendedName>
        <fullName evidence="6">CobW C-terminal domain-containing protein</fullName>
    </recommendedName>
</protein>
<dbReference type="KEGG" id="lxl:KDY119_03401"/>
<keyword evidence="2" id="KW-0378">Hydrolase</keyword>
<dbReference type="InterPro" id="IPR051316">
    <property type="entry name" value="Zinc-reg_GTPase_activator"/>
</dbReference>
<dbReference type="Pfam" id="PF02492">
    <property type="entry name" value="cobW"/>
    <property type="match status" value="1"/>
</dbReference>
<comment type="similarity">
    <text evidence="4">Belongs to the SIMIBI class G3E GTPase family. ZNG1 subfamily.</text>
</comment>
<keyword evidence="3" id="KW-0143">Chaperone</keyword>
<dbReference type="Gene3D" id="3.40.50.300">
    <property type="entry name" value="P-loop containing nucleotide triphosphate hydrolases"/>
    <property type="match status" value="1"/>
</dbReference>
<dbReference type="Pfam" id="PF07683">
    <property type="entry name" value="CobW_C"/>
    <property type="match status" value="1"/>
</dbReference>
<proteinExistence type="inferred from homology"/>
<dbReference type="Proteomes" id="UP000326702">
    <property type="component" value="Chromosome"/>
</dbReference>
<dbReference type="InterPro" id="IPR003495">
    <property type="entry name" value="CobW/HypB/UreG_nucleotide-bd"/>
</dbReference>